<protein>
    <submittedName>
        <fullName evidence="2">Uncharacterized protein</fullName>
    </submittedName>
</protein>
<feature type="region of interest" description="Disordered" evidence="1">
    <location>
        <begin position="1"/>
        <end position="78"/>
    </location>
</feature>
<organism evidence="2 3">
    <name type="scientific">Solanum commersonii</name>
    <name type="common">Commerson's wild potato</name>
    <name type="synonym">Commerson's nightshade</name>
    <dbReference type="NCBI Taxonomy" id="4109"/>
    <lineage>
        <taxon>Eukaryota</taxon>
        <taxon>Viridiplantae</taxon>
        <taxon>Streptophyta</taxon>
        <taxon>Embryophyta</taxon>
        <taxon>Tracheophyta</taxon>
        <taxon>Spermatophyta</taxon>
        <taxon>Magnoliopsida</taxon>
        <taxon>eudicotyledons</taxon>
        <taxon>Gunneridae</taxon>
        <taxon>Pentapetalae</taxon>
        <taxon>asterids</taxon>
        <taxon>lamiids</taxon>
        <taxon>Solanales</taxon>
        <taxon>Solanaceae</taxon>
        <taxon>Solanoideae</taxon>
        <taxon>Solaneae</taxon>
        <taxon>Solanum</taxon>
    </lineage>
</organism>
<evidence type="ECO:0000313" key="2">
    <source>
        <dbReference type="EMBL" id="KAG5572918.1"/>
    </source>
</evidence>
<feature type="compositionally biased region" description="Low complexity" evidence="1">
    <location>
        <begin position="15"/>
        <end position="26"/>
    </location>
</feature>
<evidence type="ECO:0000256" key="1">
    <source>
        <dbReference type="SAM" id="MobiDB-lite"/>
    </source>
</evidence>
<evidence type="ECO:0000313" key="3">
    <source>
        <dbReference type="Proteomes" id="UP000824120"/>
    </source>
</evidence>
<proteinExistence type="predicted"/>
<comment type="caution">
    <text evidence="2">The sequence shown here is derived from an EMBL/GenBank/DDBJ whole genome shotgun (WGS) entry which is preliminary data.</text>
</comment>
<dbReference type="EMBL" id="JACXVP010000012">
    <property type="protein sequence ID" value="KAG5572918.1"/>
    <property type="molecule type" value="Genomic_DNA"/>
</dbReference>
<gene>
    <name evidence="2" type="ORF">H5410_062684</name>
</gene>
<sequence length="78" mass="8004">MVGNRTLGPCSTFLSHSRGSRGSDSSLEPHLPSSGSPRGNEVGMGSLQPPCLDDIGSRSFPTPTVHLPATSLGRSSSP</sequence>
<name>A0A9J5WDE8_SOLCO</name>
<accession>A0A9J5WDE8</accession>
<dbReference type="Proteomes" id="UP000824120">
    <property type="component" value="Chromosome 12"/>
</dbReference>
<keyword evidence="3" id="KW-1185">Reference proteome</keyword>
<reference evidence="2 3" key="1">
    <citation type="submission" date="2020-09" db="EMBL/GenBank/DDBJ databases">
        <title>De no assembly of potato wild relative species, Solanum commersonii.</title>
        <authorList>
            <person name="Cho K."/>
        </authorList>
    </citation>
    <scope>NUCLEOTIDE SEQUENCE [LARGE SCALE GENOMIC DNA]</scope>
    <source>
        <strain evidence="2">LZ3.2</strain>
        <tissue evidence="2">Leaf</tissue>
    </source>
</reference>
<dbReference type="AlphaFoldDB" id="A0A9J5WDE8"/>